<dbReference type="InterPro" id="IPR036959">
    <property type="entry name" value="Peptidase_C12_UCH_sf"/>
</dbReference>
<dbReference type="PANTHER" id="PTHR10589:SF16">
    <property type="entry name" value="UBIQUITIN CARBOXYL-TERMINAL HYDROLASE ISOZYME L5"/>
    <property type="match status" value="1"/>
</dbReference>
<evidence type="ECO:0000259" key="14">
    <source>
        <dbReference type="PROSITE" id="PS52048"/>
    </source>
</evidence>
<keyword evidence="8" id="KW-0539">Nucleus</keyword>
<feature type="active site" description="Nucleophile" evidence="10 12">
    <location>
        <position position="83"/>
    </location>
</feature>
<accession>A0A7S4GHT3</accession>
<name>A0A7S4GHT3_9EUGL</name>
<evidence type="ECO:0000256" key="11">
    <source>
        <dbReference type="PIRSR" id="PIRSR038120-2"/>
    </source>
</evidence>
<proteinExistence type="inferred from homology"/>
<dbReference type="PROSITE" id="PS52049">
    <property type="entry name" value="ULD"/>
    <property type="match status" value="1"/>
</dbReference>
<dbReference type="InterPro" id="IPR001578">
    <property type="entry name" value="Peptidase_C12_UCH"/>
</dbReference>
<dbReference type="InterPro" id="IPR038765">
    <property type="entry name" value="Papain-like_cys_pep_sf"/>
</dbReference>
<evidence type="ECO:0000256" key="4">
    <source>
        <dbReference type="ARBA" id="ARBA00022670"/>
    </source>
</evidence>
<dbReference type="GO" id="GO:0016579">
    <property type="term" value="P:protein deubiquitination"/>
    <property type="evidence" value="ECO:0007669"/>
    <property type="project" value="InterPro"/>
</dbReference>
<comment type="catalytic activity">
    <reaction evidence="1 9 12 13">
        <text>Thiol-dependent hydrolysis of ester, thioester, amide, peptide and isopeptide bonds formed by the C-terminal Gly of ubiquitin (a 76-residue protein attached to proteins as an intracellular targeting signal).</text>
        <dbReference type="EC" id="3.4.19.12"/>
    </reaction>
</comment>
<feature type="domain" description="UCH catalytic" evidence="14">
    <location>
        <begin position="4"/>
        <end position="218"/>
    </location>
</feature>
<evidence type="ECO:0000256" key="5">
    <source>
        <dbReference type="ARBA" id="ARBA00022786"/>
    </source>
</evidence>
<dbReference type="InterPro" id="IPR017390">
    <property type="entry name" value="Ubiquitinyl_hydrolase_UCH37"/>
</dbReference>
<keyword evidence="7 9" id="KW-0788">Thiol protease</keyword>
<dbReference type="EMBL" id="HBJA01141985">
    <property type="protein sequence ID" value="CAE0837498.1"/>
    <property type="molecule type" value="Transcribed_RNA"/>
</dbReference>
<sequence>MSSGWCTVESDPGVFSELLSSVGVKGVYCEEIWSLEDRESIEALKPIYGLVFLFKYKTGEKPVDRSCQAPHVYFAKQVINNACGTQALINILLNATDQVDVGDQLKGFLEFTQALDPESRGEAIGSFDAIRECHNSFARHQNFSFEEQVATADDDVFHFIGYVPKDGMVYELDGLQRGPIEVGKYSNDWIPVANVAIQERIATYSQGEIRFNLLALCANPVESLKQQLAEMQAAGNADTEYAAQLRCKVEDLEERRRKWSMENARRRHNYIPFIYHLLKLLAEKDKLKPLVEQAVIKTKADKEKKAAKDKEDK</sequence>
<dbReference type="CDD" id="cd09617">
    <property type="entry name" value="Peptidase_C12_UCH37_BAP1"/>
    <property type="match status" value="1"/>
</dbReference>
<protein>
    <recommendedName>
        <fullName evidence="9 13">Ubiquitin carboxyl-terminal hydrolase</fullName>
        <ecNumber evidence="9 13">3.4.19.12</ecNumber>
    </recommendedName>
</protein>
<evidence type="ECO:0000256" key="3">
    <source>
        <dbReference type="ARBA" id="ARBA00009326"/>
    </source>
</evidence>
<evidence type="ECO:0000256" key="1">
    <source>
        <dbReference type="ARBA" id="ARBA00000707"/>
    </source>
</evidence>
<dbReference type="SUPFAM" id="SSF54001">
    <property type="entry name" value="Cysteine proteinases"/>
    <property type="match status" value="1"/>
</dbReference>
<keyword evidence="4 9" id="KW-0645">Protease</keyword>
<comment type="subcellular location">
    <subcellularLocation>
        <location evidence="2">Nucleus</location>
    </subcellularLocation>
</comment>
<dbReference type="Pfam" id="PF18031">
    <property type="entry name" value="UCH_C"/>
    <property type="match status" value="1"/>
</dbReference>
<dbReference type="FunFam" id="3.40.532.10:FF:000003">
    <property type="entry name" value="Ubiquitin carboxyl-terminal hydrolase"/>
    <property type="match status" value="1"/>
</dbReference>
<dbReference type="InterPro" id="IPR041507">
    <property type="entry name" value="UCH_C"/>
</dbReference>
<organism evidence="15">
    <name type="scientific">Eutreptiella gymnastica</name>
    <dbReference type="NCBI Taxonomy" id="73025"/>
    <lineage>
        <taxon>Eukaryota</taxon>
        <taxon>Discoba</taxon>
        <taxon>Euglenozoa</taxon>
        <taxon>Euglenida</taxon>
        <taxon>Spirocuta</taxon>
        <taxon>Euglenophyceae</taxon>
        <taxon>Eutreptiales</taxon>
        <taxon>Eutreptiaceae</taxon>
        <taxon>Eutreptiella</taxon>
    </lineage>
</organism>
<dbReference type="PIRSF" id="PIRSF038120">
    <property type="entry name" value="Ubiquitinyl_hydrolase_UCH37"/>
    <property type="match status" value="1"/>
</dbReference>
<dbReference type="GO" id="GO:0005634">
    <property type="term" value="C:nucleus"/>
    <property type="evidence" value="ECO:0007669"/>
    <property type="project" value="UniProtKB-SubCell"/>
</dbReference>
<dbReference type="PRINTS" id="PR00707">
    <property type="entry name" value="UBCTHYDRLASE"/>
</dbReference>
<evidence type="ECO:0000313" key="15">
    <source>
        <dbReference type="EMBL" id="CAE0837498.1"/>
    </source>
</evidence>
<dbReference type="PANTHER" id="PTHR10589">
    <property type="entry name" value="UBIQUITIN CARBOXYL-TERMINAL HYDROLASE"/>
    <property type="match status" value="1"/>
</dbReference>
<dbReference type="GO" id="GO:0004843">
    <property type="term" value="F:cysteine-type deubiquitinase activity"/>
    <property type="evidence" value="ECO:0007669"/>
    <property type="project" value="UniProtKB-UniRule"/>
</dbReference>
<feature type="site" description="Important for enzyme activity" evidence="11 12">
    <location>
        <position position="173"/>
    </location>
</feature>
<evidence type="ECO:0000256" key="13">
    <source>
        <dbReference type="RuleBase" id="RU361215"/>
    </source>
</evidence>
<evidence type="ECO:0000256" key="8">
    <source>
        <dbReference type="ARBA" id="ARBA00023242"/>
    </source>
</evidence>
<dbReference type="AlphaFoldDB" id="A0A7S4GHT3"/>
<feature type="site" description="Transition state stabilizer" evidence="12">
    <location>
        <position position="77"/>
    </location>
</feature>
<keyword evidence="6 9" id="KW-0378">Hydrolase</keyword>
<dbReference type="Gene3D" id="3.40.532.10">
    <property type="entry name" value="Peptidase C12, ubiquitin carboxyl-terminal hydrolase"/>
    <property type="match status" value="1"/>
</dbReference>
<dbReference type="Pfam" id="PF01088">
    <property type="entry name" value="Peptidase_C12"/>
    <property type="match status" value="1"/>
</dbReference>
<evidence type="ECO:0000256" key="6">
    <source>
        <dbReference type="ARBA" id="ARBA00022801"/>
    </source>
</evidence>
<feature type="active site" description="Proton donor" evidence="10 12">
    <location>
        <position position="158"/>
    </location>
</feature>
<evidence type="ECO:0000256" key="12">
    <source>
        <dbReference type="PROSITE-ProRule" id="PRU01393"/>
    </source>
</evidence>
<gene>
    <name evidence="15" type="ORF">EGYM00163_LOCUS48870</name>
</gene>
<evidence type="ECO:0000256" key="10">
    <source>
        <dbReference type="PIRSR" id="PIRSR038120-1"/>
    </source>
</evidence>
<dbReference type="GO" id="GO:0005737">
    <property type="term" value="C:cytoplasm"/>
    <property type="evidence" value="ECO:0007669"/>
    <property type="project" value="TreeGrafter"/>
</dbReference>
<dbReference type="GO" id="GO:0006511">
    <property type="term" value="P:ubiquitin-dependent protein catabolic process"/>
    <property type="evidence" value="ECO:0007669"/>
    <property type="project" value="UniProtKB-UniRule"/>
</dbReference>
<evidence type="ECO:0000256" key="2">
    <source>
        <dbReference type="ARBA" id="ARBA00004123"/>
    </source>
</evidence>
<evidence type="ECO:0000256" key="7">
    <source>
        <dbReference type="ARBA" id="ARBA00022807"/>
    </source>
</evidence>
<evidence type="ECO:0000256" key="9">
    <source>
        <dbReference type="PIRNR" id="PIRNR038120"/>
    </source>
</evidence>
<reference evidence="15" key="1">
    <citation type="submission" date="2021-01" db="EMBL/GenBank/DDBJ databases">
        <authorList>
            <person name="Corre E."/>
            <person name="Pelletier E."/>
            <person name="Niang G."/>
            <person name="Scheremetjew M."/>
            <person name="Finn R."/>
            <person name="Kale V."/>
            <person name="Holt S."/>
            <person name="Cochrane G."/>
            <person name="Meng A."/>
            <person name="Brown T."/>
            <person name="Cohen L."/>
        </authorList>
    </citation>
    <scope>NUCLEOTIDE SEQUENCE</scope>
    <source>
        <strain evidence="15">CCMP1594</strain>
    </source>
</reference>
<dbReference type="EC" id="3.4.19.12" evidence="9 13"/>
<comment type="similarity">
    <text evidence="3 9 12 13">Belongs to the peptidase C12 family.</text>
</comment>
<dbReference type="PROSITE" id="PS52048">
    <property type="entry name" value="UCH_DOMAIN"/>
    <property type="match status" value="1"/>
</dbReference>
<keyword evidence="5 9" id="KW-0833">Ubl conjugation pathway</keyword>